<dbReference type="InterPro" id="IPR017853">
    <property type="entry name" value="GH"/>
</dbReference>
<dbReference type="OrthoDB" id="6987031at2"/>
<dbReference type="AlphaFoldDB" id="A0A1I5JPR5"/>
<dbReference type="STRING" id="658457.SAMN05216601_101668"/>
<dbReference type="Pfam" id="PF11340">
    <property type="entry name" value="DUF3142"/>
    <property type="match status" value="1"/>
</dbReference>
<dbReference type="RefSeq" id="WP_074936698.1">
    <property type="nucleotide sequence ID" value="NZ_FOWP01000001.1"/>
</dbReference>
<reference evidence="1 2" key="1">
    <citation type="submission" date="2016-10" db="EMBL/GenBank/DDBJ databases">
        <authorList>
            <person name="de Groot N.N."/>
        </authorList>
    </citation>
    <scope>NUCLEOTIDE SEQUENCE [LARGE SCALE GENOMIC DNA]</scope>
    <source>
        <strain evidence="1 2">CCUG 59231</strain>
    </source>
</reference>
<dbReference type="SUPFAM" id="SSF51445">
    <property type="entry name" value="(Trans)glycosidases"/>
    <property type="match status" value="1"/>
</dbReference>
<gene>
    <name evidence="1" type="ORF">SAMN05216601_101668</name>
</gene>
<proteinExistence type="predicted"/>
<dbReference type="Proteomes" id="UP000182400">
    <property type="component" value="Unassembled WGS sequence"/>
</dbReference>
<protein>
    <recommendedName>
        <fullName evidence="3">DUF3142 domain-containing protein</fullName>
    </recommendedName>
</protein>
<organism evidence="1 2">
    <name type="scientific">Ectopseudomonas composti</name>
    <dbReference type="NCBI Taxonomy" id="658457"/>
    <lineage>
        <taxon>Bacteria</taxon>
        <taxon>Pseudomonadati</taxon>
        <taxon>Pseudomonadota</taxon>
        <taxon>Gammaproteobacteria</taxon>
        <taxon>Pseudomonadales</taxon>
        <taxon>Pseudomonadaceae</taxon>
        <taxon>Ectopseudomonas</taxon>
    </lineage>
</organism>
<evidence type="ECO:0000313" key="2">
    <source>
        <dbReference type="Proteomes" id="UP000182400"/>
    </source>
</evidence>
<sequence>MGTATQVLLVGLLLLLLAAGLPVQAARVDASEHQAFWLWAGVTPQPVLAQARTLYVLQGQIDGPRRAGDPPARMQAQNPATPRLSKDIELWVVYRAHTLDWNEEVFALLLSQLQRWQRSGNRVSGVQIDFDAQTLRLDRYAAFLEDLRQRLPQQYRLSITGLLDWAGNADPAALNRLAGVVDEVVMQTYQGRHSIADYQRYLPSIARLQLPFRIGLIQNGEWQAPDYLQSSPWFRGYVVFLLNPSAPITDTPAARR</sequence>
<dbReference type="InterPro" id="IPR021488">
    <property type="entry name" value="DUF3142"/>
</dbReference>
<accession>A0A1I5JPR5</accession>
<evidence type="ECO:0000313" key="1">
    <source>
        <dbReference type="EMBL" id="SFO74778.1"/>
    </source>
</evidence>
<dbReference type="EMBL" id="FOWP01000001">
    <property type="protein sequence ID" value="SFO74778.1"/>
    <property type="molecule type" value="Genomic_DNA"/>
</dbReference>
<name>A0A1I5JPR5_9GAMM</name>
<evidence type="ECO:0008006" key="3">
    <source>
        <dbReference type="Google" id="ProtNLM"/>
    </source>
</evidence>